<evidence type="ECO:0000313" key="3">
    <source>
        <dbReference type="Proteomes" id="UP000271974"/>
    </source>
</evidence>
<feature type="compositionally biased region" description="Basic and acidic residues" evidence="1">
    <location>
        <begin position="253"/>
        <end position="262"/>
    </location>
</feature>
<proteinExistence type="predicted"/>
<gene>
    <name evidence="2" type="ORF">EGW08_001685</name>
</gene>
<dbReference type="EMBL" id="RQTK01000030">
    <property type="protein sequence ID" value="RUS90508.1"/>
    <property type="molecule type" value="Genomic_DNA"/>
</dbReference>
<feature type="compositionally biased region" description="Polar residues" evidence="1">
    <location>
        <begin position="33"/>
        <end position="45"/>
    </location>
</feature>
<evidence type="ECO:0000313" key="2">
    <source>
        <dbReference type="EMBL" id="RUS90508.1"/>
    </source>
</evidence>
<feature type="compositionally biased region" description="Basic residues" evidence="1">
    <location>
        <begin position="74"/>
        <end position="86"/>
    </location>
</feature>
<feature type="compositionally biased region" description="Polar residues" evidence="1">
    <location>
        <begin position="1"/>
        <end position="10"/>
    </location>
</feature>
<name>A0A3S1BWL2_ELYCH</name>
<dbReference type="Proteomes" id="UP000271974">
    <property type="component" value="Unassembled WGS sequence"/>
</dbReference>
<dbReference type="AlphaFoldDB" id="A0A3S1BWL2"/>
<feature type="region of interest" description="Disordered" evidence="1">
    <location>
        <begin position="253"/>
        <end position="277"/>
    </location>
</feature>
<protein>
    <submittedName>
        <fullName evidence="2">Uncharacterized protein</fullName>
    </submittedName>
</protein>
<sequence>TGNSLKGNKNTNKDPEGPDSRGSAAQLAEDNAYPSTQDIQDGGSTTEDDNQTAPKEGKVSTPTTQKRSSEGRGHGKSGKKQRKKSSVGHAEPAAILDNQKTVRIDDANPRTGKSMSRKEGRVRRHFAGWDGGKELAEHTMTSLPQFTDIAALLLQHEEKMRRREALLLAGKDHHALESIETDPKLYLARHGIQEMFTDFTSSIMYDSSNRPVDLIVDTVRKLDTQGKTKTAITDHFPFLKSEESKERIRFHSAKGELERAPSEDISASSQGFANTGIKRSSRAERIAGAAALANDVTSSVSSSVVEKDSQALMMQQRLSRETHSRDSLLSYHGNVSQSANELLQLRSW</sequence>
<dbReference type="OrthoDB" id="10669678at2759"/>
<feature type="region of interest" description="Disordered" evidence="1">
    <location>
        <begin position="1"/>
        <end position="120"/>
    </location>
</feature>
<comment type="caution">
    <text evidence="2">The sequence shown here is derived from an EMBL/GenBank/DDBJ whole genome shotgun (WGS) entry which is preliminary data.</text>
</comment>
<evidence type="ECO:0000256" key="1">
    <source>
        <dbReference type="SAM" id="MobiDB-lite"/>
    </source>
</evidence>
<feature type="non-terminal residue" evidence="2">
    <location>
        <position position="1"/>
    </location>
</feature>
<accession>A0A3S1BWL2</accession>
<reference evidence="2 3" key="1">
    <citation type="submission" date="2019-01" db="EMBL/GenBank/DDBJ databases">
        <title>A draft genome assembly of the solar-powered sea slug Elysia chlorotica.</title>
        <authorList>
            <person name="Cai H."/>
            <person name="Li Q."/>
            <person name="Fang X."/>
            <person name="Li J."/>
            <person name="Curtis N.E."/>
            <person name="Altenburger A."/>
            <person name="Shibata T."/>
            <person name="Feng M."/>
            <person name="Maeda T."/>
            <person name="Schwartz J.A."/>
            <person name="Shigenobu S."/>
            <person name="Lundholm N."/>
            <person name="Nishiyama T."/>
            <person name="Yang H."/>
            <person name="Hasebe M."/>
            <person name="Li S."/>
            <person name="Pierce S.K."/>
            <person name="Wang J."/>
        </authorList>
    </citation>
    <scope>NUCLEOTIDE SEQUENCE [LARGE SCALE GENOMIC DNA]</scope>
    <source>
        <strain evidence="2">EC2010</strain>
        <tissue evidence="2">Whole organism of an adult</tissue>
    </source>
</reference>
<organism evidence="2 3">
    <name type="scientific">Elysia chlorotica</name>
    <name type="common">Eastern emerald elysia</name>
    <name type="synonym">Sea slug</name>
    <dbReference type="NCBI Taxonomy" id="188477"/>
    <lineage>
        <taxon>Eukaryota</taxon>
        <taxon>Metazoa</taxon>
        <taxon>Spiralia</taxon>
        <taxon>Lophotrochozoa</taxon>
        <taxon>Mollusca</taxon>
        <taxon>Gastropoda</taxon>
        <taxon>Heterobranchia</taxon>
        <taxon>Euthyneura</taxon>
        <taxon>Panpulmonata</taxon>
        <taxon>Sacoglossa</taxon>
        <taxon>Placobranchoidea</taxon>
        <taxon>Plakobranchidae</taxon>
        <taxon>Elysia</taxon>
    </lineage>
</organism>
<keyword evidence="3" id="KW-1185">Reference proteome</keyword>